<dbReference type="Gene3D" id="3.60.21.10">
    <property type="match status" value="1"/>
</dbReference>
<dbReference type="EMBL" id="GIBP01003873">
    <property type="protein sequence ID" value="NDV32842.1"/>
    <property type="molecule type" value="Transcribed_RNA"/>
</dbReference>
<dbReference type="Pfam" id="PF16656">
    <property type="entry name" value="Pur_ac_phosph_N"/>
    <property type="match status" value="1"/>
</dbReference>
<dbReference type="InterPro" id="IPR008963">
    <property type="entry name" value="Purple_acid_Pase-like_N"/>
</dbReference>
<reference evidence="7" key="1">
    <citation type="journal article" date="2020" name="J. Eukaryot. Microbiol.">
        <title>De novo Sequencing, Assembly and Annotation of the Transcriptome for the Free-Living Testate Amoeba Arcella intermedia.</title>
        <authorList>
            <person name="Ribeiro G.M."/>
            <person name="Porfirio-Sousa A.L."/>
            <person name="Maurer-Alcala X.X."/>
            <person name="Katz L.A."/>
            <person name="Lahr D.J.G."/>
        </authorList>
    </citation>
    <scope>NUCLEOTIDE SEQUENCE</scope>
</reference>
<feature type="domain" description="Calcineurin-like phosphoesterase" evidence="4">
    <location>
        <begin position="76"/>
        <end position="266"/>
    </location>
</feature>
<dbReference type="InterPro" id="IPR025733">
    <property type="entry name" value="PAPs_C"/>
</dbReference>
<evidence type="ECO:0000259" key="6">
    <source>
        <dbReference type="Pfam" id="PF16656"/>
    </source>
</evidence>
<feature type="domain" description="Purple acid phosphatase C-terminal" evidence="5">
    <location>
        <begin position="289"/>
        <end position="342"/>
    </location>
</feature>
<dbReference type="EC" id="3.1.3.2" evidence="3"/>
<evidence type="ECO:0000259" key="5">
    <source>
        <dbReference type="Pfam" id="PF14008"/>
    </source>
</evidence>
<comment type="catalytic activity">
    <reaction evidence="3">
        <text>a phosphate monoester + H2O = an alcohol + phosphate</text>
        <dbReference type="Rhea" id="RHEA:15017"/>
        <dbReference type="ChEBI" id="CHEBI:15377"/>
        <dbReference type="ChEBI" id="CHEBI:30879"/>
        <dbReference type="ChEBI" id="CHEBI:43474"/>
        <dbReference type="ChEBI" id="CHEBI:67140"/>
        <dbReference type="EC" id="3.1.3.2"/>
    </reaction>
</comment>
<dbReference type="InterPro" id="IPR041792">
    <property type="entry name" value="MPP_PAP"/>
</dbReference>
<dbReference type="PANTHER" id="PTHR45867">
    <property type="entry name" value="PURPLE ACID PHOSPHATASE"/>
    <property type="match status" value="1"/>
</dbReference>
<dbReference type="AlphaFoldDB" id="A0A6B2L758"/>
<organism evidence="7">
    <name type="scientific">Arcella intermedia</name>
    <dbReference type="NCBI Taxonomy" id="1963864"/>
    <lineage>
        <taxon>Eukaryota</taxon>
        <taxon>Amoebozoa</taxon>
        <taxon>Tubulinea</taxon>
        <taxon>Elardia</taxon>
        <taxon>Arcellinida</taxon>
        <taxon>Sphaerothecina</taxon>
        <taxon>Arcellidae</taxon>
        <taxon>Arcella</taxon>
    </lineage>
</organism>
<name>A0A6B2L758_9EUKA</name>
<feature type="domain" description="Purple acid phosphatase N-terminal" evidence="6">
    <location>
        <begin position="3"/>
        <end position="55"/>
    </location>
</feature>
<keyword evidence="1" id="KW-0732">Signal</keyword>
<sequence>MDTNATGTIFTYTAGIDGWSGWIHRATLVDLKTATTYYYRVGMPDSWSDVFTFVTAPNPSDSAFGKQVVALVADQGTYPASWEVIDLMIASHAQEAFNLVLHAGDVCYAGVSSEWELEEIWDVWEDWVEPIAGNVPYMFAVGNHEKYYNFAAYNNRFLMPGAQSGGNGNFWHSFDYGLIHFLCFSTEHNYAPGSEQYKWIVQDLIKANQNRHLRPWLIVSGHRPLYCTDTDEWTAHCPGAPLPAIIEPLFLQYNVDLYVAGHQHVYERIHPNINGTVVANGNFYTNPKAPAYIVQATAGVFLDDSWIDPQPSWSASRQSASGFGKLTVNQTHMHYQFILEETSNEGDYFWIIKA</sequence>
<dbReference type="GO" id="GO:0003993">
    <property type="term" value="F:acid phosphatase activity"/>
    <property type="evidence" value="ECO:0007669"/>
    <property type="project" value="UniProtKB-EC"/>
</dbReference>
<dbReference type="InterPro" id="IPR015914">
    <property type="entry name" value="PAPs_N"/>
</dbReference>
<evidence type="ECO:0000313" key="7">
    <source>
        <dbReference type="EMBL" id="NDV32842.1"/>
    </source>
</evidence>
<evidence type="ECO:0000256" key="2">
    <source>
        <dbReference type="ARBA" id="ARBA00023180"/>
    </source>
</evidence>
<dbReference type="Pfam" id="PF00149">
    <property type="entry name" value="Metallophos"/>
    <property type="match status" value="1"/>
</dbReference>
<dbReference type="CDD" id="cd00839">
    <property type="entry name" value="MPP_PAPs"/>
    <property type="match status" value="1"/>
</dbReference>
<dbReference type="GO" id="GO:0046872">
    <property type="term" value="F:metal ion binding"/>
    <property type="evidence" value="ECO:0007669"/>
    <property type="project" value="InterPro"/>
</dbReference>
<protein>
    <recommendedName>
        <fullName evidence="3">Purple acid phosphatase</fullName>
        <ecNumber evidence="3">3.1.3.2</ecNumber>
    </recommendedName>
</protein>
<dbReference type="PANTHER" id="PTHR45867:SF3">
    <property type="entry name" value="ACID PHOSPHATASE TYPE 7"/>
    <property type="match status" value="1"/>
</dbReference>
<dbReference type="InterPro" id="IPR004843">
    <property type="entry name" value="Calcineurin-like_PHP"/>
</dbReference>
<evidence type="ECO:0000259" key="4">
    <source>
        <dbReference type="Pfam" id="PF00149"/>
    </source>
</evidence>
<dbReference type="Gene3D" id="2.60.40.380">
    <property type="entry name" value="Purple acid phosphatase-like, N-terminal"/>
    <property type="match status" value="1"/>
</dbReference>
<accession>A0A6B2L758</accession>
<dbReference type="SUPFAM" id="SSF56300">
    <property type="entry name" value="Metallo-dependent phosphatases"/>
    <property type="match status" value="1"/>
</dbReference>
<dbReference type="Pfam" id="PF14008">
    <property type="entry name" value="Metallophos_C"/>
    <property type="match status" value="1"/>
</dbReference>
<keyword evidence="2" id="KW-0325">Glycoprotein</keyword>
<comment type="similarity">
    <text evidence="3">Belongs to the metallophosphoesterase superfamily. Purple acid phosphatase family.</text>
</comment>
<dbReference type="InterPro" id="IPR029052">
    <property type="entry name" value="Metallo-depent_PP-like"/>
</dbReference>
<keyword evidence="3" id="KW-0378">Hydrolase</keyword>
<proteinExistence type="inferred from homology"/>
<dbReference type="SUPFAM" id="SSF49363">
    <property type="entry name" value="Purple acid phosphatase, N-terminal domain"/>
    <property type="match status" value="1"/>
</dbReference>
<evidence type="ECO:0000256" key="3">
    <source>
        <dbReference type="RuleBase" id="RU361203"/>
    </source>
</evidence>
<evidence type="ECO:0000256" key="1">
    <source>
        <dbReference type="ARBA" id="ARBA00022729"/>
    </source>
</evidence>